<keyword evidence="7 16" id="KW-0408">Iron</keyword>
<comment type="function">
    <text evidence="16">Removal of H(2)O(2), oxidation of toxic reductants, biosynthesis and degradation of lignin, suberization, auxin catabolism, response to environmental stresses such as wounding, pathogen attack and oxidative stress.</text>
</comment>
<dbReference type="GO" id="GO:0046872">
    <property type="term" value="F:metal ion binding"/>
    <property type="evidence" value="ECO:0007669"/>
    <property type="project" value="UniProtKB-UniRule"/>
</dbReference>
<dbReference type="InterPro" id="IPR002016">
    <property type="entry name" value="Haem_peroxidase"/>
</dbReference>
<keyword evidence="3 16" id="KW-0349">Heme</keyword>
<evidence type="ECO:0000256" key="12">
    <source>
        <dbReference type="PIRSR" id="PIRSR600823-2"/>
    </source>
</evidence>
<comment type="cofactor">
    <cofactor evidence="16">
        <name>heme b</name>
        <dbReference type="ChEBI" id="CHEBI:60344"/>
    </cofactor>
    <text evidence="16">Binds 1 heme b (iron(II)-protoporphyrin IX) group per subunit.</text>
</comment>
<dbReference type="EC" id="1.11.1.7" evidence="16"/>
<evidence type="ECO:0000256" key="5">
    <source>
        <dbReference type="ARBA" id="ARBA00022837"/>
    </source>
</evidence>
<dbReference type="GO" id="GO:0005576">
    <property type="term" value="C:extracellular region"/>
    <property type="evidence" value="ECO:0007669"/>
    <property type="project" value="UniProtKB-SubCell"/>
</dbReference>
<feature type="domain" description="Plant heme peroxidase family profile" evidence="17">
    <location>
        <begin position="26"/>
        <end position="316"/>
    </location>
</feature>
<evidence type="ECO:0000256" key="3">
    <source>
        <dbReference type="ARBA" id="ARBA00022617"/>
    </source>
</evidence>
<feature type="binding site" evidence="12">
    <location>
        <position position="163"/>
    </location>
    <ligand>
        <name>substrate</name>
    </ligand>
</feature>
<dbReference type="FunFam" id="1.10.420.10:FF:000001">
    <property type="entry name" value="Peroxidase"/>
    <property type="match status" value="1"/>
</dbReference>
<keyword evidence="4 13" id="KW-0479">Metal-binding</keyword>
<feature type="binding site" evidence="13">
    <location>
        <position position="68"/>
    </location>
    <ligand>
        <name>Ca(2+)</name>
        <dbReference type="ChEBI" id="CHEBI:29108"/>
        <label>1</label>
    </ligand>
</feature>
<keyword evidence="8 15" id="KW-1015">Disulfide bond</keyword>
<keyword evidence="5 13" id="KW-0106">Calcium</keyword>
<dbReference type="GO" id="GO:0140825">
    <property type="term" value="F:lactoperoxidase activity"/>
    <property type="evidence" value="ECO:0007669"/>
    <property type="project" value="UniProtKB-EC"/>
</dbReference>
<dbReference type="Gene3D" id="1.10.520.10">
    <property type="match status" value="1"/>
</dbReference>
<dbReference type="GO" id="GO:0042744">
    <property type="term" value="P:hydrogen peroxide catabolic process"/>
    <property type="evidence" value="ECO:0007669"/>
    <property type="project" value="UniProtKB-KW"/>
</dbReference>
<evidence type="ECO:0000256" key="15">
    <source>
        <dbReference type="PIRSR" id="PIRSR600823-5"/>
    </source>
</evidence>
<dbReference type="InterPro" id="IPR033905">
    <property type="entry name" value="Secretory_peroxidase"/>
</dbReference>
<evidence type="ECO:0000256" key="8">
    <source>
        <dbReference type="ARBA" id="ARBA00023157"/>
    </source>
</evidence>
<dbReference type="Pfam" id="PF00141">
    <property type="entry name" value="peroxidase"/>
    <property type="match status" value="1"/>
</dbReference>
<dbReference type="PRINTS" id="PR00458">
    <property type="entry name" value="PEROXIDASE"/>
</dbReference>
<dbReference type="Gene3D" id="1.10.420.10">
    <property type="entry name" value="Peroxidase, domain 2"/>
    <property type="match status" value="1"/>
</dbReference>
<feature type="binding site" evidence="13">
    <location>
        <position position="234"/>
    </location>
    <ligand>
        <name>Ca(2+)</name>
        <dbReference type="ChEBI" id="CHEBI:29108"/>
        <label>2</label>
    </ligand>
</feature>
<keyword evidence="9" id="KW-0325">Glycoprotein</keyword>
<organism evidence="18 19">
    <name type="scientific">Canna indica</name>
    <name type="common">Indian-shot</name>
    <dbReference type="NCBI Taxonomy" id="4628"/>
    <lineage>
        <taxon>Eukaryota</taxon>
        <taxon>Viridiplantae</taxon>
        <taxon>Streptophyta</taxon>
        <taxon>Embryophyta</taxon>
        <taxon>Tracheophyta</taxon>
        <taxon>Spermatophyta</taxon>
        <taxon>Magnoliopsida</taxon>
        <taxon>Liliopsida</taxon>
        <taxon>Zingiberales</taxon>
        <taxon>Cannaceae</taxon>
        <taxon>Canna</taxon>
    </lineage>
</organism>
<feature type="binding site" evidence="13">
    <location>
        <position position="75"/>
    </location>
    <ligand>
        <name>Ca(2+)</name>
        <dbReference type="ChEBI" id="CHEBI:29108"/>
        <label>1</label>
    </ligand>
</feature>
<dbReference type="InterPro" id="IPR000823">
    <property type="entry name" value="Peroxidase_pln"/>
</dbReference>
<feature type="disulfide bond" evidence="15">
    <location>
        <begin position="121"/>
        <end position="312"/>
    </location>
</feature>
<comment type="similarity">
    <text evidence="16">Belongs to the peroxidase family. Classical plant (class III) peroxidase subfamily.</text>
</comment>
<dbReference type="PANTHER" id="PTHR31235">
    <property type="entry name" value="PEROXIDASE 25-RELATED"/>
    <property type="match status" value="1"/>
</dbReference>
<evidence type="ECO:0000256" key="13">
    <source>
        <dbReference type="PIRSR" id="PIRSR600823-3"/>
    </source>
</evidence>
<evidence type="ECO:0000256" key="16">
    <source>
        <dbReference type="RuleBase" id="RU362060"/>
    </source>
</evidence>
<feature type="binding site" evidence="13">
    <location>
        <position position="89"/>
    </location>
    <ligand>
        <name>Ca(2+)</name>
        <dbReference type="ChEBI" id="CHEBI:29108"/>
        <label>1</label>
    </ligand>
</feature>
<dbReference type="SUPFAM" id="SSF48113">
    <property type="entry name" value="Heme-dependent peroxidases"/>
    <property type="match status" value="1"/>
</dbReference>
<comment type="cofactor">
    <cofactor evidence="13 16">
        <name>Ca(2+)</name>
        <dbReference type="ChEBI" id="CHEBI:29108"/>
    </cofactor>
    <text evidence="13 16">Binds 2 calcium ions per subunit.</text>
</comment>
<keyword evidence="16" id="KW-0732">Signal</keyword>
<dbReference type="Proteomes" id="UP001327560">
    <property type="component" value="Chromosome 8"/>
</dbReference>
<dbReference type="PROSITE" id="PS50873">
    <property type="entry name" value="PEROXIDASE_4"/>
    <property type="match status" value="1"/>
</dbReference>
<dbReference type="AlphaFoldDB" id="A0AAQ3L4M2"/>
<keyword evidence="16" id="KW-0964">Secreted</keyword>
<reference evidence="18 19" key="1">
    <citation type="submission" date="2023-10" db="EMBL/GenBank/DDBJ databases">
        <title>Chromosome-scale genome assembly provides insights into flower coloration mechanisms of Canna indica.</title>
        <authorList>
            <person name="Li C."/>
        </authorList>
    </citation>
    <scope>NUCLEOTIDE SEQUENCE [LARGE SCALE GENOMIC DNA]</scope>
    <source>
        <tissue evidence="18">Flower</tissue>
    </source>
</reference>
<feature type="binding site" evidence="13">
    <location>
        <position position="77"/>
    </location>
    <ligand>
        <name>Ca(2+)</name>
        <dbReference type="ChEBI" id="CHEBI:29108"/>
        <label>1</label>
    </ligand>
</feature>
<evidence type="ECO:0000256" key="6">
    <source>
        <dbReference type="ARBA" id="ARBA00023002"/>
    </source>
</evidence>
<gene>
    <name evidence="18" type="ORF">Cni_G26894</name>
</gene>
<dbReference type="InterPro" id="IPR010255">
    <property type="entry name" value="Haem_peroxidase_sf"/>
</dbReference>
<dbReference type="GO" id="GO:0020037">
    <property type="term" value="F:heme binding"/>
    <property type="evidence" value="ECO:0007669"/>
    <property type="project" value="UniProtKB-UniRule"/>
</dbReference>
<evidence type="ECO:0000256" key="11">
    <source>
        <dbReference type="ARBA" id="ARBA00023324"/>
    </source>
</evidence>
<evidence type="ECO:0000313" key="18">
    <source>
        <dbReference type="EMBL" id="WOL18101.1"/>
    </source>
</evidence>
<feature type="disulfide bond" evidence="15">
    <location>
        <begin position="69"/>
        <end position="74"/>
    </location>
</feature>
<dbReference type="FunFam" id="1.10.520.10:FF:000001">
    <property type="entry name" value="Peroxidase"/>
    <property type="match status" value="1"/>
</dbReference>
<protein>
    <recommendedName>
        <fullName evidence="16">Peroxidase</fullName>
        <ecNumber evidence="16">1.11.1.7</ecNumber>
    </recommendedName>
</protein>
<dbReference type="EMBL" id="CP136897">
    <property type="protein sequence ID" value="WOL18101.1"/>
    <property type="molecule type" value="Genomic_DNA"/>
</dbReference>
<comment type="catalytic activity">
    <reaction evidence="1 16">
        <text>2 a phenolic donor + H2O2 = 2 a phenolic radical donor + 2 H2O</text>
        <dbReference type="Rhea" id="RHEA:56136"/>
        <dbReference type="ChEBI" id="CHEBI:15377"/>
        <dbReference type="ChEBI" id="CHEBI:16240"/>
        <dbReference type="ChEBI" id="CHEBI:139520"/>
        <dbReference type="ChEBI" id="CHEBI:139521"/>
        <dbReference type="EC" id="1.11.1.7"/>
    </reaction>
</comment>
<evidence type="ECO:0000256" key="4">
    <source>
        <dbReference type="ARBA" id="ARBA00022723"/>
    </source>
</evidence>
<evidence type="ECO:0000256" key="14">
    <source>
        <dbReference type="PIRSR" id="PIRSR600823-4"/>
    </source>
</evidence>
<evidence type="ECO:0000256" key="9">
    <source>
        <dbReference type="ARBA" id="ARBA00023180"/>
    </source>
</evidence>
<evidence type="ECO:0000313" key="19">
    <source>
        <dbReference type="Proteomes" id="UP001327560"/>
    </source>
</evidence>
<name>A0AAQ3L4M2_9LILI</name>
<dbReference type="PRINTS" id="PR00461">
    <property type="entry name" value="PLPEROXIDASE"/>
</dbReference>
<feature type="binding site" evidence="13">
    <location>
        <position position="73"/>
    </location>
    <ligand>
        <name>Ca(2+)</name>
        <dbReference type="ChEBI" id="CHEBI:29108"/>
        <label>1</label>
    </ligand>
</feature>
<feature type="chain" id="PRO_5042671473" description="Peroxidase" evidence="16">
    <location>
        <begin position="26"/>
        <end position="316"/>
    </location>
</feature>
<accession>A0AAQ3L4M2</accession>
<feature type="binding site" evidence="13">
    <location>
        <position position="71"/>
    </location>
    <ligand>
        <name>Ca(2+)</name>
        <dbReference type="ChEBI" id="CHEBI:29108"/>
        <label>1</label>
    </ligand>
</feature>
<dbReference type="CDD" id="cd00693">
    <property type="entry name" value="secretory_peroxidase"/>
    <property type="match status" value="1"/>
</dbReference>
<sequence>MMSSSSKSSLLALLALLLTFSTTDAHVELGFYNETCPNAEAIVLEEMKMILSADPTLAPSLLRMHFQDCFVRGCDGSILLNSSANNLAEKDAPPNKSLRGFDAIDRIKAKLEETCPGIVSCTDILTIAARDAVFLTDGPFYDVPTGRRDGNMSEAADLPGNLPPPTATIDELKASFLQRNLTVKDLVVLSGTYLRLYNFSGKGDADPSLDKGYAEKLKRKCMHYDMETTLVKMDLKSPMKFDLGYYKLVSMGRGLFTSDEALLHDPDAKAYVERQAVAASPEEFFGDFAASMVRMGKLGALTHQKGEIRKKCAFVN</sequence>
<evidence type="ECO:0000259" key="17">
    <source>
        <dbReference type="PROSITE" id="PS50873"/>
    </source>
</evidence>
<keyword evidence="2 16" id="KW-0575">Peroxidase</keyword>
<evidence type="ECO:0000256" key="1">
    <source>
        <dbReference type="ARBA" id="ARBA00000189"/>
    </source>
</evidence>
<keyword evidence="10" id="KW-0873">Pyrrolidone carboxylic acid</keyword>
<feature type="disulfide bond" evidence="15">
    <location>
        <begin position="36"/>
        <end position="115"/>
    </location>
</feature>
<comment type="subcellular location">
    <subcellularLocation>
        <location evidence="16">Secreted</location>
    </subcellularLocation>
</comment>
<keyword evidence="6 16" id="KW-0560">Oxidoreductase</keyword>
<feature type="binding site" evidence="13">
    <location>
        <position position="242"/>
    </location>
    <ligand>
        <name>Ca(2+)</name>
        <dbReference type="ChEBI" id="CHEBI:29108"/>
        <label>2</label>
    </ligand>
</feature>
<evidence type="ECO:0000256" key="2">
    <source>
        <dbReference type="ARBA" id="ARBA00022559"/>
    </source>
</evidence>
<keyword evidence="19" id="KW-1185">Reference proteome</keyword>
<feature type="signal peptide" evidence="16">
    <location>
        <begin position="1"/>
        <end position="25"/>
    </location>
</feature>
<dbReference type="GO" id="GO:0006979">
    <property type="term" value="P:response to oxidative stress"/>
    <property type="evidence" value="ECO:0007669"/>
    <property type="project" value="UniProtKB-UniRule"/>
</dbReference>
<proteinExistence type="inferred from homology"/>
<keyword evidence="11 16" id="KW-0376">Hydrogen peroxide</keyword>
<evidence type="ECO:0000256" key="10">
    <source>
        <dbReference type="ARBA" id="ARBA00023283"/>
    </source>
</evidence>
<evidence type="ECO:0000256" key="7">
    <source>
        <dbReference type="ARBA" id="ARBA00023004"/>
    </source>
</evidence>
<feature type="site" description="Transition state stabilizer" evidence="14">
    <location>
        <position position="63"/>
    </location>
</feature>